<accession>A0ABN9PTH1</accession>
<gene>
    <name evidence="1" type="ORF">PCOR1329_LOCUS4763</name>
</gene>
<dbReference type="InterPro" id="IPR029063">
    <property type="entry name" value="SAM-dependent_MTases_sf"/>
</dbReference>
<keyword evidence="2" id="KW-1185">Reference proteome</keyword>
<sequence>MRLDDPEGVVDKSEAEKLRGTVPALLSDARAWHEAAGSPGSLGKDLRRAVRAATLGYLAEMAGLAMWVLGKKRPARGRFRVNFVEDLLMRLALSGLCVADVRLEVDRLVTASDASEAAGAVVYSAALTGRGCALAARRQRPADAAAEEETALITVFDGIGGGRRAFEILGLAPAVHLSFEVDPQAARAALRCRITHALVIGGFPCHVCASLNVDRRGSSDPRVSLVDCMVELIGGLRAAMPEATVDFLCQNVASMAESDVIHLNRLFERVHLEIEAGGVGWVKRPRLYWASWDLLPSYEAEAIMVVAKDSSARRACRVALKAARPPLEERLPAGASCPGAAEGEPLPTFVRWTLRSQPRPRPAGIGECSAAELVRWEEAGFAAPPYQFRGKWCTHWPDGRITPPDAGAREKLMGFAEGRTAPCMTSSEAKADPRKYEALRRSLLG</sequence>
<name>A0ABN9PTH1_9DINO</name>
<evidence type="ECO:0000313" key="2">
    <source>
        <dbReference type="Proteomes" id="UP001189429"/>
    </source>
</evidence>
<comment type="caution">
    <text evidence="1">The sequence shown here is derived from an EMBL/GenBank/DDBJ whole genome shotgun (WGS) entry which is preliminary data.</text>
</comment>
<organism evidence="1 2">
    <name type="scientific">Prorocentrum cordatum</name>
    <dbReference type="NCBI Taxonomy" id="2364126"/>
    <lineage>
        <taxon>Eukaryota</taxon>
        <taxon>Sar</taxon>
        <taxon>Alveolata</taxon>
        <taxon>Dinophyceae</taxon>
        <taxon>Prorocentrales</taxon>
        <taxon>Prorocentraceae</taxon>
        <taxon>Prorocentrum</taxon>
    </lineage>
</organism>
<evidence type="ECO:0008006" key="3">
    <source>
        <dbReference type="Google" id="ProtNLM"/>
    </source>
</evidence>
<dbReference type="Proteomes" id="UP001189429">
    <property type="component" value="Unassembled WGS sequence"/>
</dbReference>
<dbReference type="EMBL" id="CAUYUJ010001229">
    <property type="protein sequence ID" value="CAK0794942.1"/>
    <property type="molecule type" value="Genomic_DNA"/>
</dbReference>
<reference evidence="1" key="1">
    <citation type="submission" date="2023-10" db="EMBL/GenBank/DDBJ databases">
        <authorList>
            <person name="Chen Y."/>
            <person name="Shah S."/>
            <person name="Dougan E. K."/>
            <person name="Thang M."/>
            <person name="Chan C."/>
        </authorList>
    </citation>
    <scope>NUCLEOTIDE SEQUENCE [LARGE SCALE GENOMIC DNA]</scope>
</reference>
<protein>
    <recommendedName>
        <fullName evidence="3">DNA (cytosine-5-)-methyltransferase</fullName>
    </recommendedName>
</protein>
<feature type="non-terminal residue" evidence="1">
    <location>
        <position position="445"/>
    </location>
</feature>
<dbReference type="SUPFAM" id="SSF53335">
    <property type="entry name" value="S-adenosyl-L-methionine-dependent methyltransferases"/>
    <property type="match status" value="1"/>
</dbReference>
<proteinExistence type="predicted"/>
<dbReference type="Gene3D" id="3.40.50.150">
    <property type="entry name" value="Vaccinia Virus protein VP39"/>
    <property type="match status" value="1"/>
</dbReference>
<evidence type="ECO:0000313" key="1">
    <source>
        <dbReference type="EMBL" id="CAK0794942.1"/>
    </source>
</evidence>